<dbReference type="Pfam" id="PF11961">
    <property type="entry name" value="DUF3475"/>
    <property type="match status" value="1"/>
</dbReference>
<sequence length="461" mass="52330">MSRLISLYKSLSDDQIKILRKDVMPSEGVAYLNSKDEGFLLRLACIERIEELDRAAVAVIRLGKKCSDPGLDRFDNVYSDLKLGFINLGKLDLVSKEIEKNMEKMEGLISATSGLYVGLEMLSEMDVVERKQIRLKNRDASTTLQKASFDILDYKIALQRQYVHHLRDISLWGQTFDKVVGLMARTICTVFARICVVFGPYIPILPSVLSTPTRHMRFSSLQIHFNFNNPPSPRVRPVAMSKSGPLPKSPMKHGLVRLWSRDSKTLSPLHGENTRFGAGFCIGIEDNHYFRTTMGLKLLQQACKSTVGGSGLTLRYANVIILTEKYFNSTSTITDYDRCDLYDMLTASLKMSVKSKLRNLLKNEEEWSSMSDNDELLAEGWRDGVSVIMSWLGPMADNTVRWLSERNFEKQNFDVKPSVLLLQTLFFADKEKTEAAIAEVLVGLSCICRFEIQRSLFRDDL</sequence>
<dbReference type="EMBL" id="JACGCM010001696">
    <property type="protein sequence ID" value="KAF6151389.1"/>
    <property type="molecule type" value="Genomic_DNA"/>
</dbReference>
<organism evidence="3 4">
    <name type="scientific">Kingdonia uniflora</name>
    <dbReference type="NCBI Taxonomy" id="39325"/>
    <lineage>
        <taxon>Eukaryota</taxon>
        <taxon>Viridiplantae</taxon>
        <taxon>Streptophyta</taxon>
        <taxon>Embryophyta</taxon>
        <taxon>Tracheophyta</taxon>
        <taxon>Spermatophyta</taxon>
        <taxon>Magnoliopsida</taxon>
        <taxon>Ranunculales</taxon>
        <taxon>Circaeasteraceae</taxon>
        <taxon>Kingdonia</taxon>
    </lineage>
</organism>
<dbReference type="InterPro" id="IPR007700">
    <property type="entry name" value="DUF668"/>
</dbReference>
<dbReference type="PANTHER" id="PTHR31371">
    <property type="entry name" value="BNAC09G50660D PROTEIN"/>
    <property type="match status" value="1"/>
</dbReference>
<comment type="caution">
    <text evidence="3">The sequence shown here is derived from an EMBL/GenBank/DDBJ whole genome shotgun (WGS) entry which is preliminary data.</text>
</comment>
<evidence type="ECO:0000259" key="2">
    <source>
        <dbReference type="Pfam" id="PF11961"/>
    </source>
</evidence>
<accession>A0A7J7M928</accession>
<keyword evidence="4" id="KW-1185">Reference proteome</keyword>
<evidence type="ECO:0000313" key="3">
    <source>
        <dbReference type="EMBL" id="KAF6151389.1"/>
    </source>
</evidence>
<feature type="domain" description="DUF668" evidence="1">
    <location>
        <begin position="306"/>
        <end position="401"/>
    </location>
</feature>
<dbReference type="Proteomes" id="UP000541444">
    <property type="component" value="Unassembled WGS sequence"/>
</dbReference>
<dbReference type="InterPro" id="IPR021864">
    <property type="entry name" value="DUF3475"/>
</dbReference>
<gene>
    <name evidence="3" type="ORF">GIB67_012249</name>
</gene>
<proteinExistence type="predicted"/>
<protein>
    <submittedName>
        <fullName evidence="3">Uncharacterized protein</fullName>
    </submittedName>
</protein>
<dbReference type="Pfam" id="PF05003">
    <property type="entry name" value="DUF668"/>
    <property type="match status" value="1"/>
</dbReference>
<feature type="domain" description="DUF3475" evidence="2">
    <location>
        <begin position="1"/>
        <end position="47"/>
    </location>
</feature>
<evidence type="ECO:0000259" key="1">
    <source>
        <dbReference type="Pfam" id="PF05003"/>
    </source>
</evidence>
<dbReference type="AlphaFoldDB" id="A0A7J7M928"/>
<name>A0A7J7M928_9MAGN</name>
<dbReference type="OrthoDB" id="673374at2759"/>
<dbReference type="GO" id="GO:0045927">
    <property type="term" value="P:positive regulation of growth"/>
    <property type="evidence" value="ECO:0007669"/>
    <property type="project" value="InterPro"/>
</dbReference>
<reference evidence="3 4" key="1">
    <citation type="journal article" date="2020" name="IScience">
        <title>Genome Sequencing of the Endangered Kingdonia uniflora (Circaeasteraceae, Ranunculales) Reveals Potential Mechanisms of Evolutionary Specialization.</title>
        <authorList>
            <person name="Sun Y."/>
            <person name="Deng T."/>
            <person name="Zhang A."/>
            <person name="Moore M.J."/>
            <person name="Landis J.B."/>
            <person name="Lin N."/>
            <person name="Zhang H."/>
            <person name="Zhang X."/>
            <person name="Huang J."/>
            <person name="Zhang X."/>
            <person name="Sun H."/>
            <person name="Wang H."/>
        </authorList>
    </citation>
    <scope>NUCLEOTIDE SEQUENCE [LARGE SCALE GENOMIC DNA]</scope>
    <source>
        <strain evidence="3">TB1705</strain>
        <tissue evidence="3">Leaf</tissue>
    </source>
</reference>
<evidence type="ECO:0000313" key="4">
    <source>
        <dbReference type="Proteomes" id="UP000541444"/>
    </source>
</evidence>
<dbReference type="PANTHER" id="PTHR31371:SF13">
    <property type="entry name" value="OS05G0457600 PROTEIN"/>
    <property type="match status" value="1"/>
</dbReference>